<accession>A0A644XRY1</accession>
<dbReference type="GO" id="GO:0006429">
    <property type="term" value="P:leucyl-tRNA aminoacylation"/>
    <property type="evidence" value="ECO:0007669"/>
    <property type="project" value="InterPro"/>
</dbReference>
<dbReference type="Pfam" id="PF08264">
    <property type="entry name" value="Anticodon_1"/>
    <property type="match status" value="1"/>
</dbReference>
<dbReference type="PROSITE" id="PS00178">
    <property type="entry name" value="AA_TRNA_LIGASE_I"/>
    <property type="match status" value="1"/>
</dbReference>
<evidence type="ECO:0000313" key="15">
    <source>
        <dbReference type="EMBL" id="MPM18976.1"/>
    </source>
</evidence>
<dbReference type="InterPro" id="IPR015413">
    <property type="entry name" value="Methionyl/Leucyl_tRNA_Synth"/>
</dbReference>
<comment type="caution">
    <text evidence="15">The sequence shown here is derived from an EMBL/GenBank/DDBJ whole genome shotgun (WGS) entry which is preliminary data.</text>
</comment>
<sequence>MGYDFQSIEKKWQHTWESEGTFNADAEPGREKFYCLEMFPYPSGALHMGHLRNYSIGDMLTRFLWKKGLNVLHPIGFDAFGMPAENAAMKYNTPAAEWTWRNIEHMTEQLKHMGCSYDWRRRVETCNPDYYRWTQWIFLQFFKKGLAYRKNAPVNWCSSCSTVLANEQVINDGHCWRCGTPVVKRNLEQWFLRITDYAQELLDDLDNLPGWPERVKIMQRNWIGRSEGARLSFTEKTTGEKIETFTTRFDTIFGVTFLALAPEHPFVQKIISLSPEGDRISAFVQKCVSQSSIERTAVGGEKEGIFTGFSAVNPVTGEEFPILIANYILMDYGTGAIMGVPAHDQRDFEFARKYGIPVKPVINPAEGEPLDGNSMEKAFEADGITCNSGQFDGHPTSRAIPEMIEWGVQKGFCAREVNFRLRDWLISRQRYWGAPIPVVYCDHCGVVPVPEEELPVLLPDNVKITEVGKSPLAEDGEWLSVPCPKCGRPGRREADTMDTFICSSWYFFRYCSPRNGGEVFSKEEAAYWMPVDQYIGGIEHACLHLIYARFFTKFFADLGLSTAREPFTNLLTQGMVIKDGAKMSKSLGNVVDPDEIISRYGADTARLFILFAAPPANDLDWSERGVEGAHRFLNRVWRLVEENLQVLGKAGPNGPLSMKDLKEPRLRDLKRKIHTTIRDVTRDIDREKQFNTAVARLMELLNALASFKAESDEEQQLIREGVEVLLSCLNPFCPHITEELWEMTGHGEPLAKLPWPLAEEDALEADTVTVVVQINGKVREKAEFPAGLGEEALKKMALELPGVGKRIEGLEIVRIITVPDRLVNVVVKG</sequence>
<dbReference type="GO" id="GO:0002161">
    <property type="term" value="F:aminoacyl-tRNA deacylase activity"/>
    <property type="evidence" value="ECO:0007669"/>
    <property type="project" value="InterPro"/>
</dbReference>
<reference evidence="15" key="1">
    <citation type="submission" date="2019-08" db="EMBL/GenBank/DDBJ databases">
        <authorList>
            <person name="Kucharzyk K."/>
            <person name="Murdoch R.W."/>
            <person name="Higgins S."/>
            <person name="Loffler F."/>
        </authorList>
    </citation>
    <scope>NUCLEOTIDE SEQUENCE</scope>
</reference>
<evidence type="ECO:0000256" key="3">
    <source>
        <dbReference type="ARBA" id="ARBA00022490"/>
    </source>
</evidence>
<evidence type="ECO:0000256" key="5">
    <source>
        <dbReference type="ARBA" id="ARBA00022741"/>
    </source>
</evidence>
<evidence type="ECO:0000256" key="7">
    <source>
        <dbReference type="ARBA" id="ARBA00022917"/>
    </source>
</evidence>
<dbReference type="GO" id="GO:0004823">
    <property type="term" value="F:leucine-tRNA ligase activity"/>
    <property type="evidence" value="ECO:0007669"/>
    <property type="project" value="UniProtKB-EC"/>
</dbReference>
<feature type="domain" description="Methionyl/Valyl/Leucyl/Isoleucyl-tRNA synthetase anticodon-binding" evidence="12">
    <location>
        <begin position="669"/>
        <end position="788"/>
    </location>
</feature>
<feature type="domain" description="Leucyl-tRNA synthetase editing" evidence="14">
    <location>
        <begin position="220"/>
        <end position="406"/>
    </location>
</feature>
<dbReference type="InterPro" id="IPR009008">
    <property type="entry name" value="Val/Leu/Ile-tRNA-synth_edit"/>
</dbReference>
<dbReference type="InterPro" id="IPR009080">
    <property type="entry name" value="tRNAsynth_Ia_anticodon-bd"/>
</dbReference>
<dbReference type="Gene3D" id="3.40.50.620">
    <property type="entry name" value="HUPs"/>
    <property type="match status" value="2"/>
</dbReference>
<dbReference type="FunFam" id="3.40.50.620:FF:000003">
    <property type="entry name" value="Leucine--tRNA ligase"/>
    <property type="match status" value="1"/>
</dbReference>
<dbReference type="CDD" id="cd07958">
    <property type="entry name" value="Anticodon_Ia_Leu_BEm"/>
    <property type="match status" value="1"/>
</dbReference>
<name>A0A644XRY1_9ZZZZ</name>
<dbReference type="PANTHER" id="PTHR43740:SF2">
    <property type="entry name" value="LEUCINE--TRNA LIGASE, MITOCHONDRIAL"/>
    <property type="match status" value="1"/>
</dbReference>
<dbReference type="FunFam" id="1.10.730.10:FF:000002">
    <property type="entry name" value="Leucine--tRNA ligase"/>
    <property type="match status" value="1"/>
</dbReference>
<evidence type="ECO:0000259" key="11">
    <source>
        <dbReference type="Pfam" id="PF00133"/>
    </source>
</evidence>
<dbReference type="Pfam" id="PF09334">
    <property type="entry name" value="tRNA-synt_1g"/>
    <property type="match status" value="1"/>
</dbReference>
<comment type="similarity">
    <text evidence="1">Belongs to the class-I aminoacyl-tRNA synthetase family.</text>
</comment>
<dbReference type="EMBL" id="VSSQ01003087">
    <property type="protein sequence ID" value="MPM18976.1"/>
    <property type="molecule type" value="Genomic_DNA"/>
</dbReference>
<protein>
    <recommendedName>
        <fullName evidence="2">leucine--tRNA ligase</fullName>
        <ecNumber evidence="2">6.1.1.4</ecNumber>
    </recommendedName>
    <alternativeName>
        <fullName evidence="9">Leucyl-tRNA synthetase</fullName>
    </alternativeName>
</protein>
<evidence type="ECO:0000259" key="13">
    <source>
        <dbReference type="Pfam" id="PF09334"/>
    </source>
</evidence>
<dbReference type="CDD" id="cd00812">
    <property type="entry name" value="LeuRS_core"/>
    <property type="match status" value="1"/>
</dbReference>
<dbReference type="Pfam" id="PF00133">
    <property type="entry name" value="tRNA-synt_1"/>
    <property type="match status" value="1"/>
</dbReference>
<dbReference type="InterPro" id="IPR001412">
    <property type="entry name" value="aa-tRNA-synth_I_CS"/>
</dbReference>
<dbReference type="SUPFAM" id="SSF47323">
    <property type="entry name" value="Anticodon-binding domain of a subclass of class I aminoacyl-tRNA synthetases"/>
    <property type="match status" value="1"/>
</dbReference>
<dbReference type="InterPro" id="IPR002302">
    <property type="entry name" value="Leu-tRNA-ligase"/>
</dbReference>
<feature type="domain" description="Methionyl/Leucyl tRNA synthetase" evidence="13">
    <location>
        <begin position="39"/>
        <end position="180"/>
    </location>
</feature>
<dbReference type="SUPFAM" id="SSF52374">
    <property type="entry name" value="Nucleotidylyl transferase"/>
    <property type="match status" value="1"/>
</dbReference>
<dbReference type="EC" id="6.1.1.4" evidence="2"/>
<keyword evidence="8" id="KW-0030">Aminoacyl-tRNA synthetase</keyword>
<evidence type="ECO:0000256" key="8">
    <source>
        <dbReference type="ARBA" id="ARBA00023146"/>
    </source>
</evidence>
<evidence type="ECO:0000259" key="12">
    <source>
        <dbReference type="Pfam" id="PF08264"/>
    </source>
</evidence>
<dbReference type="Pfam" id="PF13603">
    <property type="entry name" value="tRNA-synt_1_2"/>
    <property type="match status" value="1"/>
</dbReference>
<dbReference type="Gene3D" id="1.10.730.10">
    <property type="entry name" value="Isoleucyl-tRNA Synthetase, Domain 1"/>
    <property type="match status" value="1"/>
</dbReference>
<keyword evidence="3" id="KW-0963">Cytoplasm</keyword>
<dbReference type="GO" id="GO:0005524">
    <property type="term" value="F:ATP binding"/>
    <property type="evidence" value="ECO:0007669"/>
    <property type="project" value="UniProtKB-KW"/>
</dbReference>
<evidence type="ECO:0000256" key="1">
    <source>
        <dbReference type="ARBA" id="ARBA00005594"/>
    </source>
</evidence>
<evidence type="ECO:0000256" key="6">
    <source>
        <dbReference type="ARBA" id="ARBA00022840"/>
    </source>
</evidence>
<keyword evidence="4 15" id="KW-0436">Ligase</keyword>
<dbReference type="PANTHER" id="PTHR43740">
    <property type="entry name" value="LEUCYL-TRNA SYNTHETASE"/>
    <property type="match status" value="1"/>
</dbReference>
<dbReference type="NCBIfam" id="TIGR00396">
    <property type="entry name" value="leuS_bact"/>
    <property type="match status" value="1"/>
</dbReference>
<dbReference type="InterPro" id="IPR013155">
    <property type="entry name" value="M/V/L/I-tRNA-synth_anticd-bd"/>
</dbReference>
<dbReference type="AlphaFoldDB" id="A0A644XRY1"/>
<evidence type="ECO:0000256" key="2">
    <source>
        <dbReference type="ARBA" id="ARBA00013164"/>
    </source>
</evidence>
<dbReference type="PRINTS" id="PR00985">
    <property type="entry name" value="TRNASYNTHLEU"/>
</dbReference>
<dbReference type="SUPFAM" id="SSF50677">
    <property type="entry name" value="ValRS/IleRS/LeuRS editing domain"/>
    <property type="match status" value="1"/>
</dbReference>
<dbReference type="InterPro" id="IPR025709">
    <property type="entry name" value="Leu_tRNA-synth_edit"/>
</dbReference>
<evidence type="ECO:0000256" key="10">
    <source>
        <dbReference type="ARBA" id="ARBA00047469"/>
    </source>
</evidence>
<dbReference type="InterPro" id="IPR014729">
    <property type="entry name" value="Rossmann-like_a/b/a_fold"/>
</dbReference>
<dbReference type="GO" id="GO:0005829">
    <property type="term" value="C:cytosol"/>
    <property type="evidence" value="ECO:0007669"/>
    <property type="project" value="TreeGrafter"/>
</dbReference>
<proteinExistence type="inferred from homology"/>
<organism evidence="15">
    <name type="scientific">bioreactor metagenome</name>
    <dbReference type="NCBI Taxonomy" id="1076179"/>
    <lineage>
        <taxon>unclassified sequences</taxon>
        <taxon>metagenomes</taxon>
        <taxon>ecological metagenomes</taxon>
    </lineage>
</organism>
<evidence type="ECO:0000256" key="9">
    <source>
        <dbReference type="ARBA" id="ARBA00030520"/>
    </source>
</evidence>
<dbReference type="FunFam" id="3.40.50.620:FF:000056">
    <property type="entry name" value="Leucine--tRNA ligase"/>
    <property type="match status" value="1"/>
</dbReference>
<dbReference type="Gene3D" id="3.90.740.10">
    <property type="entry name" value="Valyl/Leucyl/Isoleucyl-tRNA synthetase, editing domain"/>
    <property type="match status" value="1"/>
</dbReference>
<dbReference type="Gene3D" id="3.10.20.590">
    <property type="match status" value="1"/>
</dbReference>
<evidence type="ECO:0000259" key="14">
    <source>
        <dbReference type="Pfam" id="PF13603"/>
    </source>
</evidence>
<gene>
    <name evidence="15" type="primary">leuS_17</name>
    <name evidence="15" type="ORF">SDC9_65394</name>
</gene>
<comment type="catalytic activity">
    <reaction evidence="10">
        <text>tRNA(Leu) + L-leucine + ATP = L-leucyl-tRNA(Leu) + AMP + diphosphate</text>
        <dbReference type="Rhea" id="RHEA:11688"/>
        <dbReference type="Rhea" id="RHEA-COMP:9613"/>
        <dbReference type="Rhea" id="RHEA-COMP:9622"/>
        <dbReference type="ChEBI" id="CHEBI:30616"/>
        <dbReference type="ChEBI" id="CHEBI:33019"/>
        <dbReference type="ChEBI" id="CHEBI:57427"/>
        <dbReference type="ChEBI" id="CHEBI:78442"/>
        <dbReference type="ChEBI" id="CHEBI:78494"/>
        <dbReference type="ChEBI" id="CHEBI:456215"/>
        <dbReference type="EC" id="6.1.1.4"/>
    </reaction>
</comment>
<keyword evidence="7" id="KW-0648">Protein biosynthesis</keyword>
<evidence type="ECO:0000256" key="4">
    <source>
        <dbReference type="ARBA" id="ARBA00022598"/>
    </source>
</evidence>
<feature type="domain" description="Aminoacyl-tRNA synthetase class Ia" evidence="11">
    <location>
        <begin position="421"/>
        <end position="622"/>
    </location>
</feature>
<keyword evidence="6" id="KW-0067">ATP-binding</keyword>
<keyword evidence="5" id="KW-0547">Nucleotide-binding</keyword>
<dbReference type="InterPro" id="IPR002300">
    <property type="entry name" value="aa-tRNA-synth_Ia"/>
</dbReference>
<dbReference type="HAMAP" id="MF_00049_B">
    <property type="entry name" value="Leu_tRNA_synth_B"/>
    <property type="match status" value="1"/>
</dbReference>